<proteinExistence type="predicted"/>
<feature type="compositionally biased region" description="Polar residues" evidence="1">
    <location>
        <begin position="899"/>
        <end position="927"/>
    </location>
</feature>
<feature type="compositionally biased region" description="Polar residues" evidence="1">
    <location>
        <begin position="1325"/>
        <end position="1337"/>
    </location>
</feature>
<feature type="compositionally biased region" description="Polar residues" evidence="1">
    <location>
        <begin position="414"/>
        <end position="426"/>
    </location>
</feature>
<gene>
    <name evidence="3" type="ORF">CVLEPA_LOCUS20834</name>
</gene>
<dbReference type="Proteomes" id="UP001642483">
    <property type="component" value="Unassembled WGS sequence"/>
</dbReference>
<keyword evidence="2" id="KW-0812">Transmembrane</keyword>
<feature type="region of interest" description="Disordered" evidence="1">
    <location>
        <begin position="1325"/>
        <end position="1354"/>
    </location>
</feature>
<feature type="region of interest" description="Disordered" evidence="1">
    <location>
        <begin position="940"/>
        <end position="961"/>
    </location>
</feature>
<feature type="region of interest" description="Disordered" evidence="1">
    <location>
        <begin position="898"/>
        <end position="927"/>
    </location>
</feature>
<reference evidence="3 4" key="1">
    <citation type="submission" date="2024-02" db="EMBL/GenBank/DDBJ databases">
        <authorList>
            <person name="Daric V."/>
            <person name="Darras S."/>
        </authorList>
    </citation>
    <scope>NUCLEOTIDE SEQUENCE [LARGE SCALE GENOMIC DNA]</scope>
</reference>
<keyword evidence="2" id="KW-0472">Membrane</keyword>
<feature type="region of interest" description="Disordered" evidence="1">
    <location>
        <begin position="382"/>
        <end position="401"/>
    </location>
</feature>
<evidence type="ECO:0000256" key="1">
    <source>
        <dbReference type="SAM" id="MobiDB-lite"/>
    </source>
</evidence>
<feature type="transmembrane region" description="Helical" evidence="2">
    <location>
        <begin position="1463"/>
        <end position="1488"/>
    </location>
</feature>
<evidence type="ECO:0000313" key="4">
    <source>
        <dbReference type="Proteomes" id="UP001642483"/>
    </source>
</evidence>
<feature type="region of interest" description="Disordered" evidence="1">
    <location>
        <begin position="1"/>
        <end position="20"/>
    </location>
</feature>
<comment type="caution">
    <text evidence="3">The sequence shown here is derived from an EMBL/GenBank/DDBJ whole genome shotgun (WGS) entry which is preliminary data.</text>
</comment>
<dbReference type="EMBL" id="CAWYQH010000108">
    <property type="protein sequence ID" value="CAK8688873.1"/>
    <property type="molecule type" value="Genomic_DNA"/>
</dbReference>
<evidence type="ECO:0000256" key="2">
    <source>
        <dbReference type="SAM" id="Phobius"/>
    </source>
</evidence>
<feature type="compositionally biased region" description="Basic and acidic residues" evidence="1">
    <location>
        <begin position="1"/>
        <end position="11"/>
    </location>
</feature>
<keyword evidence="2" id="KW-1133">Transmembrane helix</keyword>
<feature type="region of interest" description="Disordered" evidence="1">
    <location>
        <begin position="408"/>
        <end position="431"/>
    </location>
</feature>
<keyword evidence="4" id="KW-1185">Reference proteome</keyword>
<feature type="compositionally biased region" description="Low complexity" evidence="1">
    <location>
        <begin position="387"/>
        <end position="400"/>
    </location>
</feature>
<name>A0ABP0GBL5_CLALP</name>
<evidence type="ECO:0000313" key="3">
    <source>
        <dbReference type="EMBL" id="CAK8688873.1"/>
    </source>
</evidence>
<accession>A0ABP0GBL5</accession>
<protein>
    <submittedName>
        <fullName evidence="3">Uncharacterized protein</fullName>
    </submittedName>
</protein>
<organism evidence="3 4">
    <name type="scientific">Clavelina lepadiformis</name>
    <name type="common">Light-bulb sea squirt</name>
    <name type="synonym">Ascidia lepadiformis</name>
    <dbReference type="NCBI Taxonomy" id="159417"/>
    <lineage>
        <taxon>Eukaryota</taxon>
        <taxon>Metazoa</taxon>
        <taxon>Chordata</taxon>
        <taxon>Tunicata</taxon>
        <taxon>Ascidiacea</taxon>
        <taxon>Aplousobranchia</taxon>
        <taxon>Clavelinidae</taxon>
        <taxon>Clavelina</taxon>
    </lineage>
</organism>
<sequence>MSEKNDVDSSDRNTSLKADPLTDATNSITARNDYDGVLITALLKCRKESIERTRYPTTIDIDSHVDNKQMSAFLTPLDDAISVTITDPKKTKDSGPTVSPKSLFREDTFTNLVALSEASSSGFVNSIYATNTVIKNGTHYATTSETTRKNFNSATEANNTSGGVYAFASPSNAASSTRSLSSISNQTVPPEPSFDGMHSAMPSKITEKPYSPLLVDEKSTVISTAGIAARYVLTSSAAATEHHDTTTIPLNISLSKDSSPRYDKMTNDIQTSAGTMSSVYRNPTISIDLEGTNLESSGATTTDVLAIKNQTVKPNETYKSTSQGVNNTVLSVTMISTSGFGTHETLPQSSTTLRPNGLSALDFTQIYAMPSAKSTAKYSPTVAETNPTLSPSVSPLTSTSADIDEASSAIGATKRTSNVISTSNPPGHNRDTAAATEKVLDKSPALSTWSDWTFAFASETVNVDAKTIDGSKETNNSTLDLTNDVTTVPPFADKHFSTPFPVATITTSTFANVTEVAEVGTQFSPSENLPTGAYNVSSMYTTPNIGIVKNLASTTNDVVDVHSNYDASLSTQTLHFADELPRETTVVQVSTSIETLDETSRVLPLPTSISPAPTGRNISIKNKITSAQPVNSSLMYASLITDLNAAYFTSSPLSSDINPTSVPSVAHLSIQNFTDELVTSGDVNTHLAKTDHTKTLTTEAGKRITTPGTPTMMQTAGTRQEFSTSFNKTFASSEMSNAINNYNNSTSSQVTMSSVLLTIVNSPGSTDGRVTTNPTFSSELPIDTTHAIISKPIPSTVLNETDISTGKEVVSTFEMFYSTATQAESMDSVTESVRSSAPTNKVTTTFKATQNTEASNLATELTTLSTATISMETKVQTRDTTVLELSLPYTSPIGVLTTDEFTTPSGDSVNRPETQKTGYNNATLPSTINGITAPLEQFSTTEATPQEETSKAGDFDLDPTRSLTTVPYSRFNSDITMMPSTAELSTKNFTGRLTTIVNAKTQLARTDKIEALTTQEGEAITAPEATEPEINNGTSSGARTFASTVSSAIATHHNNTPKNHITTDQVFSTGNSSATTTARLSTINGFSTEPSLENMTDATREIIPTQVPSTAFKTWEASTRKEVTASELFSITATQGVSITSLETTEVEHQTTLENEFTGVSRRTQITEAASNQNSTPVIVEVSTVSKVETPDPALHLTTHNRTLFTTDVFTPVHGDNTDKPGPTATDHNNTNLSSTVGPFMPFMTTNNATKINVFQSSTLVGGTNEATPVKTVNPTTKSLDEFEIRTTSTLVPSTAKLSTVHFPEKTSTNQGNEGMVTDVNKEVTTQDGDQTTSQETPKIPAAESRKSTSSGADTFSSTVISATATYSNSTVSTASSVTADIRATSSQLDASSHFHATTLPSETKSSTITNSREYASTMSPSVTERIHVTGETVGSRRSTKQTFLPYTTYTTTPSAPSYPTGVALAFGITFLVVVMVISLLSVTVYCSKKREREYVLRRQERIAGMSSSRNRIEMQVFPSVTSSDYNKITIFGSRTCDGIIFGPKLKFHSAKDSTPTARRKIRKFLTSISGTSSAVSREGTDHSRFRVREEVV</sequence>